<evidence type="ECO:0000256" key="10">
    <source>
        <dbReference type="RuleBase" id="RU004427"/>
    </source>
</evidence>
<keyword evidence="13" id="KW-1185">Reference proteome</keyword>
<keyword evidence="7 8" id="KW-0408">Iron</keyword>
<keyword evidence="3 10" id="KW-0813">Transport</keyword>
<dbReference type="PRINTS" id="PR00604">
    <property type="entry name" value="CYTCHRMECIAB"/>
</dbReference>
<evidence type="ECO:0000313" key="12">
    <source>
        <dbReference type="EMBL" id="TNV75996.1"/>
    </source>
</evidence>
<dbReference type="GO" id="GO:0046872">
    <property type="term" value="F:metal ion binding"/>
    <property type="evidence" value="ECO:0007669"/>
    <property type="project" value="UniProtKB-KW"/>
</dbReference>
<evidence type="ECO:0000256" key="7">
    <source>
        <dbReference type="ARBA" id="ARBA00023004"/>
    </source>
</evidence>
<protein>
    <recommendedName>
        <fullName evidence="11">Cytochrome c domain-containing protein</fullName>
    </recommendedName>
</protein>
<dbReference type="EMBL" id="RRYP01014407">
    <property type="protein sequence ID" value="TNV75996.1"/>
    <property type="molecule type" value="Genomic_DNA"/>
</dbReference>
<dbReference type="Pfam" id="PF00034">
    <property type="entry name" value="Cytochrom_C"/>
    <property type="match status" value="1"/>
</dbReference>
<dbReference type="PROSITE" id="PS51007">
    <property type="entry name" value="CYTC"/>
    <property type="match status" value="1"/>
</dbReference>
<evidence type="ECO:0000313" key="13">
    <source>
        <dbReference type="Proteomes" id="UP000785679"/>
    </source>
</evidence>
<proteinExistence type="inferred from homology"/>
<evidence type="ECO:0000256" key="1">
    <source>
        <dbReference type="ARBA" id="ARBA00004569"/>
    </source>
</evidence>
<comment type="function">
    <text evidence="10">Electron carrier protein. The oxidized form of the cytochrome c heme group can accept an electron from the heme group of the cytochrome c1 subunit of cytochrome reductase. Cytochrome c then transfers this electron to the cytochrome oxidase complex, the final protein carrier in the mitochondrial electron-transport chain.</text>
</comment>
<accession>A0A8J8SZI2</accession>
<dbReference type="PANTHER" id="PTHR11961">
    <property type="entry name" value="CYTOCHROME C"/>
    <property type="match status" value="1"/>
</dbReference>
<dbReference type="InterPro" id="IPR009056">
    <property type="entry name" value="Cyt_c-like_dom"/>
</dbReference>
<evidence type="ECO:0000256" key="9">
    <source>
        <dbReference type="RuleBase" id="RU004426"/>
    </source>
</evidence>
<gene>
    <name evidence="12" type="ORF">FGO68_gene14474</name>
</gene>
<name>A0A8J8SZI2_HALGN</name>
<comment type="caution">
    <text evidence="12">The sequence shown here is derived from an EMBL/GenBank/DDBJ whole genome shotgun (WGS) entry which is preliminary data.</text>
</comment>
<evidence type="ECO:0000256" key="6">
    <source>
        <dbReference type="ARBA" id="ARBA00022982"/>
    </source>
</evidence>
<dbReference type="SUPFAM" id="SSF46626">
    <property type="entry name" value="Cytochrome c"/>
    <property type="match status" value="1"/>
</dbReference>
<keyword evidence="10" id="KW-0679">Respiratory chain</keyword>
<keyword evidence="5 8" id="KW-0479">Metal-binding</keyword>
<comment type="subcellular location">
    <subcellularLocation>
        <location evidence="1">Mitochondrion intermembrane space</location>
    </subcellularLocation>
</comment>
<dbReference type="OrthoDB" id="449280at2759"/>
<evidence type="ECO:0000256" key="3">
    <source>
        <dbReference type="ARBA" id="ARBA00022448"/>
    </source>
</evidence>
<evidence type="ECO:0000256" key="5">
    <source>
        <dbReference type="ARBA" id="ARBA00022723"/>
    </source>
</evidence>
<keyword evidence="6 10" id="KW-0249">Electron transport</keyword>
<dbReference type="InterPro" id="IPR036909">
    <property type="entry name" value="Cyt_c-like_dom_sf"/>
</dbReference>
<dbReference type="Proteomes" id="UP000785679">
    <property type="component" value="Unassembled WGS sequence"/>
</dbReference>
<dbReference type="GO" id="GO:0020037">
    <property type="term" value="F:heme binding"/>
    <property type="evidence" value="ECO:0007669"/>
    <property type="project" value="InterPro"/>
</dbReference>
<feature type="domain" description="Cytochrome c" evidence="11">
    <location>
        <begin position="10"/>
        <end position="113"/>
    </location>
</feature>
<evidence type="ECO:0000256" key="4">
    <source>
        <dbReference type="ARBA" id="ARBA00022617"/>
    </source>
</evidence>
<dbReference type="GO" id="GO:0005758">
    <property type="term" value="C:mitochondrial intermembrane space"/>
    <property type="evidence" value="ECO:0007669"/>
    <property type="project" value="UniProtKB-SubCell"/>
</dbReference>
<evidence type="ECO:0000256" key="2">
    <source>
        <dbReference type="ARBA" id="ARBA00006488"/>
    </source>
</evidence>
<reference evidence="12" key="1">
    <citation type="submission" date="2019-06" db="EMBL/GenBank/DDBJ databases">
        <authorList>
            <person name="Zheng W."/>
        </authorList>
    </citation>
    <scope>NUCLEOTIDE SEQUENCE</scope>
    <source>
        <strain evidence="12">QDHG01</strain>
    </source>
</reference>
<comment type="similarity">
    <text evidence="2 9">Belongs to the cytochrome c family.</text>
</comment>
<comment type="PTM">
    <text evidence="10">Binds 1 heme group per subunit.</text>
</comment>
<evidence type="ECO:0000259" key="11">
    <source>
        <dbReference type="PROSITE" id="PS51007"/>
    </source>
</evidence>
<sequence>MRRAERQVKGNAVKGETLFKNMCAGCHSFASNKSGPSLDKIFNRPMLGAKGFNYSAAMISANMRLQKTEDNYWNKTNIMAFLANPVAFSGSNHFVVGEHQKRNDLAKFLKDKSRGVYLFGGNY</sequence>
<organism evidence="12 13">
    <name type="scientific">Halteria grandinella</name>
    <dbReference type="NCBI Taxonomy" id="5974"/>
    <lineage>
        <taxon>Eukaryota</taxon>
        <taxon>Sar</taxon>
        <taxon>Alveolata</taxon>
        <taxon>Ciliophora</taxon>
        <taxon>Intramacronucleata</taxon>
        <taxon>Spirotrichea</taxon>
        <taxon>Stichotrichia</taxon>
        <taxon>Sporadotrichida</taxon>
        <taxon>Halteriidae</taxon>
        <taxon>Halteria</taxon>
    </lineage>
</organism>
<keyword evidence="4 8" id="KW-0349">Heme</keyword>
<evidence type="ECO:0000256" key="8">
    <source>
        <dbReference type="PROSITE-ProRule" id="PRU00433"/>
    </source>
</evidence>
<dbReference type="AlphaFoldDB" id="A0A8J8SZI2"/>
<dbReference type="Gene3D" id="1.10.760.10">
    <property type="entry name" value="Cytochrome c-like domain"/>
    <property type="match status" value="1"/>
</dbReference>
<dbReference type="GO" id="GO:0009055">
    <property type="term" value="F:electron transfer activity"/>
    <property type="evidence" value="ECO:0007669"/>
    <property type="project" value="InterPro"/>
</dbReference>
<keyword evidence="10" id="KW-0496">Mitochondrion</keyword>
<dbReference type="InterPro" id="IPR002327">
    <property type="entry name" value="Cyt_c_1A/1B"/>
</dbReference>